<gene>
    <name evidence="14" type="ORF">F7231_03810</name>
</gene>
<keyword evidence="4 10" id="KW-1003">Cell membrane</keyword>
<dbReference type="InterPro" id="IPR004513">
    <property type="entry name" value="FtsX"/>
</dbReference>
<evidence type="ECO:0000259" key="12">
    <source>
        <dbReference type="Pfam" id="PF02687"/>
    </source>
</evidence>
<dbReference type="Proteomes" id="UP000606008">
    <property type="component" value="Unassembled WGS sequence"/>
</dbReference>
<reference evidence="15" key="2">
    <citation type="submission" date="2023-07" db="EMBL/GenBank/DDBJ databases">
        <authorList>
            <person name="Jung D.-H."/>
        </authorList>
    </citation>
    <scope>NUCLEOTIDE SEQUENCE [LARGE SCALE GENOMIC DNA]</scope>
    <source>
        <strain evidence="15">JA-25</strain>
    </source>
</reference>
<feature type="transmembrane region" description="Helical" evidence="11">
    <location>
        <begin position="165"/>
        <end position="185"/>
    </location>
</feature>
<evidence type="ECO:0000259" key="13">
    <source>
        <dbReference type="Pfam" id="PF18075"/>
    </source>
</evidence>
<keyword evidence="8 10" id="KW-0472">Membrane</keyword>
<dbReference type="PANTHER" id="PTHR47755">
    <property type="entry name" value="CELL DIVISION PROTEIN FTSX"/>
    <property type="match status" value="1"/>
</dbReference>
<evidence type="ECO:0000256" key="10">
    <source>
        <dbReference type="PIRNR" id="PIRNR003097"/>
    </source>
</evidence>
<keyword evidence="7 11" id="KW-1133">Transmembrane helix</keyword>
<feature type="transmembrane region" description="Helical" evidence="11">
    <location>
        <begin position="223"/>
        <end position="246"/>
    </location>
</feature>
<comment type="subcellular location">
    <subcellularLocation>
        <location evidence="1">Cell membrane</location>
        <topology evidence="1">Multi-pass membrane protein</topology>
    </subcellularLocation>
</comment>
<reference evidence="15" key="1">
    <citation type="submission" date="2019-09" db="EMBL/GenBank/DDBJ databases">
        <authorList>
            <person name="Jung D.-H."/>
        </authorList>
    </citation>
    <scope>NUCLEOTIDE SEQUENCE [LARGE SCALE GENOMIC DNA]</scope>
    <source>
        <strain evidence="15">JA-25</strain>
    </source>
</reference>
<evidence type="ECO:0000256" key="1">
    <source>
        <dbReference type="ARBA" id="ARBA00004651"/>
    </source>
</evidence>
<dbReference type="InterPro" id="IPR003838">
    <property type="entry name" value="ABC3_permease_C"/>
</dbReference>
<keyword evidence="9 10" id="KW-0131">Cell cycle</keyword>
<evidence type="ECO:0000256" key="5">
    <source>
        <dbReference type="ARBA" id="ARBA00022618"/>
    </source>
</evidence>
<feature type="domain" description="ABC3 transporter permease C-terminal" evidence="12">
    <location>
        <begin position="172"/>
        <end position="283"/>
    </location>
</feature>
<dbReference type="Gene3D" id="3.30.70.3040">
    <property type="match status" value="1"/>
</dbReference>
<feature type="domain" description="FtsX extracellular" evidence="13">
    <location>
        <begin position="49"/>
        <end position="148"/>
    </location>
</feature>
<dbReference type="PROSITE" id="PS51257">
    <property type="entry name" value="PROKAR_LIPOPROTEIN"/>
    <property type="match status" value="1"/>
</dbReference>
<keyword evidence="5 10" id="KW-0132">Cell division</keyword>
<protein>
    <recommendedName>
        <fullName evidence="3 10">Cell division protein FtsX</fullName>
    </recommendedName>
</protein>
<dbReference type="EMBL" id="WAEL01000001">
    <property type="protein sequence ID" value="NID09285.1"/>
    <property type="molecule type" value="Genomic_DNA"/>
</dbReference>
<dbReference type="RefSeq" id="WP_085414612.1">
    <property type="nucleotide sequence ID" value="NZ_WAEL01000001.1"/>
</dbReference>
<keyword evidence="15" id="KW-1185">Reference proteome</keyword>
<dbReference type="PANTHER" id="PTHR47755:SF1">
    <property type="entry name" value="CELL DIVISION PROTEIN FTSX"/>
    <property type="match status" value="1"/>
</dbReference>
<dbReference type="InterPro" id="IPR040690">
    <property type="entry name" value="FtsX_ECD"/>
</dbReference>
<evidence type="ECO:0000256" key="11">
    <source>
        <dbReference type="SAM" id="Phobius"/>
    </source>
</evidence>
<evidence type="ECO:0000256" key="8">
    <source>
        <dbReference type="ARBA" id="ARBA00023136"/>
    </source>
</evidence>
<evidence type="ECO:0000256" key="9">
    <source>
        <dbReference type="ARBA" id="ARBA00023306"/>
    </source>
</evidence>
<evidence type="ECO:0000256" key="4">
    <source>
        <dbReference type="ARBA" id="ARBA00022475"/>
    </source>
</evidence>
<dbReference type="PIRSF" id="PIRSF003097">
    <property type="entry name" value="FtsX"/>
    <property type="match status" value="1"/>
</dbReference>
<evidence type="ECO:0000313" key="14">
    <source>
        <dbReference type="EMBL" id="NID09285.1"/>
    </source>
</evidence>
<evidence type="ECO:0000256" key="6">
    <source>
        <dbReference type="ARBA" id="ARBA00022692"/>
    </source>
</evidence>
<dbReference type="Pfam" id="PF18075">
    <property type="entry name" value="FtsX_ECD"/>
    <property type="match status" value="1"/>
</dbReference>
<name>A0ABX0QDI8_9BACT</name>
<evidence type="ECO:0000313" key="15">
    <source>
        <dbReference type="Proteomes" id="UP000606008"/>
    </source>
</evidence>
<organism evidence="14 15">
    <name type="scientific">Fibrivirga algicola</name>
    <dbReference type="NCBI Taxonomy" id="2950420"/>
    <lineage>
        <taxon>Bacteria</taxon>
        <taxon>Pseudomonadati</taxon>
        <taxon>Bacteroidota</taxon>
        <taxon>Cytophagia</taxon>
        <taxon>Cytophagales</taxon>
        <taxon>Spirosomataceae</taxon>
        <taxon>Fibrivirga</taxon>
    </lineage>
</organism>
<comment type="caution">
    <text evidence="14">The sequence shown here is derived from an EMBL/GenBank/DDBJ whole genome shotgun (WGS) entry which is preliminary data.</text>
</comment>
<evidence type="ECO:0000256" key="7">
    <source>
        <dbReference type="ARBA" id="ARBA00022989"/>
    </source>
</evidence>
<sequence>MARKKKNVGAYPTGRILFSLTLALLLIGACGLLAIQSKRLVTNVREGNEVRAFLDNDLDSAGRLKLAKTLADQPFVVTTNGEPQIRYVSKDDAAKEFIAETKEDFTQFLSDNPLHASYRIRLREDYFAEAKLKEVQGAIEKMDGVFEVVYPENMVDNINRNITKIYAVMAGFALVLLIIIVVLMNNTIRLALYSQRLLIRSMQLVGATNGFITKPFLTRGLSQGFMAGLIAAVILFIGWYAAVLSMPELNTLTDPLQLLMLAGGLVVLGMIIGLLSTLQAVHRYLDLSLDELY</sequence>
<evidence type="ECO:0000256" key="3">
    <source>
        <dbReference type="ARBA" id="ARBA00021907"/>
    </source>
</evidence>
<evidence type="ECO:0000256" key="2">
    <source>
        <dbReference type="ARBA" id="ARBA00007379"/>
    </source>
</evidence>
<feature type="transmembrane region" description="Helical" evidence="11">
    <location>
        <begin position="258"/>
        <end position="281"/>
    </location>
</feature>
<proteinExistence type="inferred from homology"/>
<comment type="similarity">
    <text evidence="2 10">Belongs to the ABC-4 integral membrane protein family. FtsX subfamily.</text>
</comment>
<keyword evidence="6 11" id="KW-0812">Transmembrane</keyword>
<dbReference type="Pfam" id="PF02687">
    <property type="entry name" value="FtsX"/>
    <property type="match status" value="1"/>
</dbReference>
<accession>A0ABX0QDI8</accession>